<keyword evidence="4 7" id="KW-0812">Transmembrane</keyword>
<reference evidence="10 11" key="2">
    <citation type="submission" date="2023-06" db="EMBL/GenBank/DDBJ databases">
        <authorList>
            <person name="Zeman M."/>
            <person name="Kubasova T."/>
            <person name="Jahodarova E."/>
            <person name="Nykrynova M."/>
            <person name="Rychlik I."/>
        </authorList>
    </citation>
    <scope>NUCLEOTIDE SEQUENCE [LARGE SCALE GENOMIC DNA]</scope>
    <source>
        <strain evidence="10 11">154_Feed</strain>
    </source>
</reference>
<feature type="transmembrane region" description="Helical" evidence="7">
    <location>
        <begin position="83"/>
        <end position="113"/>
    </location>
</feature>
<proteinExistence type="inferred from homology"/>
<dbReference type="Pfam" id="PF00528">
    <property type="entry name" value="BPD_transp_1"/>
    <property type="match status" value="1"/>
</dbReference>
<dbReference type="InterPro" id="IPR035906">
    <property type="entry name" value="MetI-like_sf"/>
</dbReference>
<dbReference type="RefSeq" id="WP_289544226.1">
    <property type="nucleotide sequence ID" value="NZ_JAUDDZ010000002.1"/>
</dbReference>
<evidence type="ECO:0000313" key="10">
    <source>
        <dbReference type="EMBL" id="MDM8274325.1"/>
    </source>
</evidence>
<evidence type="ECO:0000259" key="9">
    <source>
        <dbReference type="PROSITE" id="PS50928"/>
    </source>
</evidence>
<organism evidence="10 11">
    <name type="scientific">Enorma phocaeensis</name>
    <dbReference type="NCBI Taxonomy" id="1871019"/>
    <lineage>
        <taxon>Bacteria</taxon>
        <taxon>Bacillati</taxon>
        <taxon>Actinomycetota</taxon>
        <taxon>Coriobacteriia</taxon>
        <taxon>Coriobacteriales</taxon>
        <taxon>Coriobacteriaceae</taxon>
        <taxon>Enorma</taxon>
    </lineage>
</organism>
<reference evidence="11" key="1">
    <citation type="submission" date="2023-06" db="EMBL/GenBank/DDBJ databases">
        <title>Identification and characterization of horizontal gene transfer across gut microbiota members of farm animals based on homology search.</title>
        <authorList>
            <person name="Zeman M."/>
            <person name="Kubasova T."/>
            <person name="Jahodarova E."/>
            <person name="Nykrynova M."/>
            <person name="Rychlik I."/>
        </authorList>
    </citation>
    <scope>NUCLEOTIDE SEQUENCE [LARGE SCALE GENOMIC DNA]</scope>
    <source>
        <strain evidence="11">154_Feed</strain>
    </source>
</reference>
<feature type="transmembrane region" description="Helical" evidence="7">
    <location>
        <begin position="156"/>
        <end position="175"/>
    </location>
</feature>
<comment type="similarity">
    <text evidence="7">Belongs to the binding-protein-dependent transport system permease family.</text>
</comment>
<comment type="subcellular location">
    <subcellularLocation>
        <location evidence="1 7">Cell membrane</location>
        <topology evidence="1 7">Multi-pass membrane protein</topology>
    </subcellularLocation>
</comment>
<feature type="transmembrane region" description="Helical" evidence="7">
    <location>
        <begin position="125"/>
        <end position="150"/>
    </location>
</feature>
<evidence type="ECO:0000256" key="7">
    <source>
        <dbReference type="RuleBase" id="RU363032"/>
    </source>
</evidence>
<name>A0ABT7V749_9ACTN</name>
<dbReference type="Proteomes" id="UP001529421">
    <property type="component" value="Unassembled WGS sequence"/>
</dbReference>
<evidence type="ECO:0000256" key="1">
    <source>
        <dbReference type="ARBA" id="ARBA00004651"/>
    </source>
</evidence>
<evidence type="ECO:0000313" key="11">
    <source>
        <dbReference type="Proteomes" id="UP001529421"/>
    </source>
</evidence>
<dbReference type="CDD" id="cd06261">
    <property type="entry name" value="TM_PBP2"/>
    <property type="match status" value="1"/>
</dbReference>
<keyword evidence="5 7" id="KW-1133">Transmembrane helix</keyword>
<keyword evidence="2 7" id="KW-0813">Transport</keyword>
<keyword evidence="11" id="KW-1185">Reference proteome</keyword>
<dbReference type="InterPro" id="IPR000515">
    <property type="entry name" value="MetI-like"/>
</dbReference>
<evidence type="ECO:0000256" key="5">
    <source>
        <dbReference type="ARBA" id="ARBA00022989"/>
    </source>
</evidence>
<sequence>MSTRRKASDAPSPEKGGEARSTAPAGPGAPRRAARPGVLASAAAPVTVVALVCIWQLVCSLGLVPSFLLPSPVAVVQALVGDWQLLAGHAVTSLAEAALGLGAGIALGFGAAVVMDRFELVYRAFYPLVVLTQTIPTVAIAPLLVLWFGYGMLPKVVLIVVSTFFPITVGLLDGFRSVDPDVIDLMRSMGASRAQIMRHAKLPASLPHFFSGLKISAAYAIVGAVIAEWLGGFSGLGVYMTRVRSAYAFDKMFAVILLISALSLVLMWVVEVVRRAAMPWERPERARRDW</sequence>
<feature type="domain" description="ABC transmembrane type-1" evidence="9">
    <location>
        <begin position="90"/>
        <end position="270"/>
    </location>
</feature>
<evidence type="ECO:0000256" key="6">
    <source>
        <dbReference type="ARBA" id="ARBA00023136"/>
    </source>
</evidence>
<evidence type="ECO:0000256" key="4">
    <source>
        <dbReference type="ARBA" id="ARBA00022692"/>
    </source>
</evidence>
<feature type="transmembrane region" description="Helical" evidence="7">
    <location>
        <begin position="252"/>
        <end position="273"/>
    </location>
</feature>
<accession>A0ABT7V749</accession>
<dbReference type="PANTHER" id="PTHR30151:SF20">
    <property type="entry name" value="ABC TRANSPORTER PERMEASE PROTEIN HI_0355-RELATED"/>
    <property type="match status" value="1"/>
</dbReference>
<feature type="transmembrane region" description="Helical" evidence="7">
    <location>
        <begin position="217"/>
        <end position="240"/>
    </location>
</feature>
<comment type="caution">
    <text evidence="10">The sequence shown here is derived from an EMBL/GenBank/DDBJ whole genome shotgun (WGS) entry which is preliminary data.</text>
</comment>
<feature type="compositionally biased region" description="Low complexity" evidence="8">
    <location>
        <begin position="23"/>
        <end position="32"/>
    </location>
</feature>
<dbReference type="EMBL" id="JAUDDZ010000002">
    <property type="protein sequence ID" value="MDM8274325.1"/>
    <property type="molecule type" value="Genomic_DNA"/>
</dbReference>
<dbReference type="PROSITE" id="PS50928">
    <property type="entry name" value="ABC_TM1"/>
    <property type="match status" value="1"/>
</dbReference>
<keyword evidence="3" id="KW-1003">Cell membrane</keyword>
<evidence type="ECO:0000256" key="2">
    <source>
        <dbReference type="ARBA" id="ARBA00022448"/>
    </source>
</evidence>
<keyword evidence="6 7" id="KW-0472">Membrane</keyword>
<evidence type="ECO:0000256" key="3">
    <source>
        <dbReference type="ARBA" id="ARBA00022475"/>
    </source>
</evidence>
<protein>
    <submittedName>
        <fullName evidence="10">ABC transporter permease</fullName>
    </submittedName>
</protein>
<dbReference type="PANTHER" id="PTHR30151">
    <property type="entry name" value="ALKANE SULFONATE ABC TRANSPORTER-RELATED, MEMBRANE SUBUNIT"/>
    <property type="match status" value="1"/>
</dbReference>
<dbReference type="Gene3D" id="1.10.3720.10">
    <property type="entry name" value="MetI-like"/>
    <property type="match status" value="1"/>
</dbReference>
<gene>
    <name evidence="10" type="ORF">QUW28_02250</name>
</gene>
<dbReference type="SUPFAM" id="SSF161098">
    <property type="entry name" value="MetI-like"/>
    <property type="match status" value="1"/>
</dbReference>
<feature type="transmembrane region" description="Helical" evidence="7">
    <location>
        <begin position="38"/>
        <end position="63"/>
    </location>
</feature>
<feature type="region of interest" description="Disordered" evidence="8">
    <location>
        <begin position="1"/>
        <end position="32"/>
    </location>
</feature>
<evidence type="ECO:0000256" key="8">
    <source>
        <dbReference type="SAM" id="MobiDB-lite"/>
    </source>
</evidence>